<dbReference type="EMBL" id="JAUMJH010000005">
    <property type="protein sequence ID" value="MDO3656110.1"/>
    <property type="molecule type" value="Genomic_DNA"/>
</dbReference>
<evidence type="ECO:0008006" key="5">
    <source>
        <dbReference type="Google" id="ProtNLM"/>
    </source>
</evidence>
<reference evidence="2 4" key="2">
    <citation type="submission" date="2023-07" db="EMBL/GenBank/DDBJ databases">
        <title>A novel proteolytic Acinetobacter species.</title>
        <authorList>
            <person name="Nemec A."/>
            <person name="Radolfova-Krizova L."/>
        </authorList>
    </citation>
    <scope>NUCLEOTIDE SEQUENCE [LARGE SCALE GENOMIC DNA]</scope>
    <source>
        <strain evidence="2 4">NIPH 1865</strain>
    </source>
</reference>
<keyword evidence="4" id="KW-1185">Reference proteome</keyword>
<dbReference type="PANTHER" id="PTHR30619:SF1">
    <property type="entry name" value="RECOMBINATION PROTEIN 2"/>
    <property type="match status" value="1"/>
</dbReference>
<dbReference type="InterPro" id="IPR036866">
    <property type="entry name" value="RibonucZ/Hydroxyglut_hydro"/>
</dbReference>
<accession>R9AZK8</accession>
<evidence type="ECO:0000313" key="4">
    <source>
        <dbReference type="Proteomes" id="UP001168902"/>
    </source>
</evidence>
<comment type="caution">
    <text evidence="1">The sequence shown here is derived from an EMBL/GenBank/DDBJ whole genome shotgun (WGS) entry which is preliminary data.</text>
</comment>
<evidence type="ECO:0000313" key="2">
    <source>
        <dbReference type="EMBL" id="MDO3656110.1"/>
    </source>
</evidence>
<dbReference type="PATRIC" id="fig|1217699.3.peg.1929"/>
<organism evidence="1 3">
    <name type="scientific">Acinetobacter genomosp. 15BJ</name>
    <dbReference type="NCBI Taxonomy" id="106651"/>
    <lineage>
        <taxon>Bacteria</taxon>
        <taxon>Pseudomonadati</taxon>
        <taxon>Pseudomonadota</taxon>
        <taxon>Gammaproteobacteria</taxon>
        <taxon>Moraxellales</taxon>
        <taxon>Moraxellaceae</taxon>
        <taxon>Acinetobacter</taxon>
    </lineage>
</organism>
<dbReference type="Gene3D" id="3.60.15.10">
    <property type="entry name" value="Ribonuclease Z/Hydroxyacylglutathione hydrolase-like"/>
    <property type="match status" value="1"/>
</dbReference>
<dbReference type="SUPFAM" id="SSF56281">
    <property type="entry name" value="Metallo-hydrolase/oxidoreductase"/>
    <property type="match status" value="1"/>
</dbReference>
<dbReference type="Proteomes" id="UP000016203">
    <property type="component" value="Unassembled WGS sequence"/>
</dbReference>
<proteinExistence type="predicted"/>
<dbReference type="InterPro" id="IPR052159">
    <property type="entry name" value="Competence_DNA_uptake"/>
</dbReference>
<dbReference type="Proteomes" id="UP001168902">
    <property type="component" value="Unassembled WGS sequence"/>
</dbReference>
<evidence type="ECO:0000313" key="3">
    <source>
        <dbReference type="Proteomes" id="UP000016203"/>
    </source>
</evidence>
<dbReference type="EMBL" id="AQFL01000012">
    <property type="protein sequence ID" value="EOR07618.1"/>
    <property type="molecule type" value="Genomic_DNA"/>
</dbReference>
<dbReference type="RefSeq" id="WP_016163679.1">
    <property type="nucleotide sequence ID" value="NZ_JAUMJH010000005.1"/>
</dbReference>
<dbReference type="OrthoDB" id="9815072at2"/>
<gene>
    <name evidence="1" type="ORF">F896_01991</name>
    <name evidence="2" type="ORF">Q3V53_02645</name>
</gene>
<dbReference type="HOGENOM" id="CLU_042402_0_0_6"/>
<dbReference type="AlphaFoldDB" id="R9AZK8"/>
<evidence type="ECO:0000313" key="1">
    <source>
        <dbReference type="EMBL" id="EOR07618.1"/>
    </source>
</evidence>
<reference evidence="1 3" key="1">
    <citation type="submission" date="2013-03" db="EMBL/GenBank/DDBJ databases">
        <title>The Genome Sequence of Acinetobacter sp. CIP 110321.</title>
        <authorList>
            <consortium name="The Broad Institute Genome Sequencing Platform"/>
            <consortium name="The Broad Institute Genome Sequencing Center for Infectious Disease"/>
            <person name="Cerqueira G."/>
            <person name="Feldgarden M."/>
            <person name="Courvalin P."/>
            <person name="Perichon B."/>
            <person name="Grillot-Courvalin C."/>
            <person name="Clermont D."/>
            <person name="Rocha E."/>
            <person name="Yoon E.-J."/>
            <person name="Nemec A."/>
            <person name="Walker B."/>
            <person name="Young S.K."/>
            <person name="Zeng Q."/>
            <person name="Gargeya S."/>
            <person name="Fitzgerald M."/>
            <person name="Haas B."/>
            <person name="Abouelleil A."/>
            <person name="Alvarado L."/>
            <person name="Arachchi H.M."/>
            <person name="Berlin A.M."/>
            <person name="Chapman S.B."/>
            <person name="Dewar J."/>
            <person name="Goldberg J."/>
            <person name="Griggs A."/>
            <person name="Gujja S."/>
            <person name="Hansen M."/>
            <person name="Howarth C."/>
            <person name="Imamovic A."/>
            <person name="Larimer J."/>
            <person name="McCowan C."/>
            <person name="Murphy C."/>
            <person name="Neiman D."/>
            <person name="Pearson M."/>
            <person name="Priest M."/>
            <person name="Roberts A."/>
            <person name="Saif S."/>
            <person name="Shea T."/>
            <person name="Sisk P."/>
            <person name="Sykes S."/>
            <person name="Wortman J."/>
            <person name="Nusbaum C."/>
            <person name="Birren B."/>
        </authorList>
    </citation>
    <scope>NUCLEOTIDE SEQUENCE [LARGE SCALE GENOMIC DNA]</scope>
    <source>
        <strain evidence="1 3">CIP 110321</strain>
    </source>
</reference>
<dbReference type="PANTHER" id="PTHR30619">
    <property type="entry name" value="DNA INTERNALIZATION/COMPETENCE PROTEIN COMEC/REC2"/>
    <property type="match status" value="1"/>
</dbReference>
<protein>
    <recommendedName>
        <fullName evidence="5">Metallo-beta-lactamase domain-containing protein</fullName>
    </recommendedName>
</protein>
<name>R9AZK8_9GAMM</name>
<sequence>MTHTVRTCFHAVGNGTLFSGQILNSKSSETFNWIYDCGSTSKKIILDTVNSLPVWFQYQTTIDMLVISHFDNDHVNGLEILLKKFYVKRLVLPCTEWPQSVREISILGKKGITPSLALFQLNPAKWLQVNGLDNRISEIVLVEGRNAPDYDTLPPNKDSLDIPDVPQDYLPDEAAVSVFFEFDTPLQRSSINVTKINHFQPINDLSRSFEFMFYNAEKDFSELGLVYESGGKIFAKKSGQALSKVKADIESTIVSLGLNQKINKLPSNWRKILKNCYEQHFGHTGKAKNNISLCMYAAPMKINSNNLHYATLLTGDINLSCNVIDDMKMHFGVDRWQSFKLVQVPHHGSQHSWTTGNTAKFIPAIFVQCVTPTKNHPHSNVTADLVNFGGIVCDADRKSAVVDFYRY</sequence>